<dbReference type="RefSeq" id="WP_125483790.1">
    <property type="nucleotide sequence ID" value="NZ_RSDW01000001.1"/>
</dbReference>
<gene>
    <name evidence="1" type="ORF">EDE15_0463</name>
</gene>
<proteinExistence type="predicted"/>
<evidence type="ECO:0000313" key="2">
    <source>
        <dbReference type="Proteomes" id="UP000269669"/>
    </source>
</evidence>
<organism evidence="1 2">
    <name type="scientific">Edaphobacter aggregans</name>
    <dbReference type="NCBI Taxonomy" id="570835"/>
    <lineage>
        <taxon>Bacteria</taxon>
        <taxon>Pseudomonadati</taxon>
        <taxon>Acidobacteriota</taxon>
        <taxon>Terriglobia</taxon>
        <taxon>Terriglobales</taxon>
        <taxon>Acidobacteriaceae</taxon>
        <taxon>Edaphobacter</taxon>
    </lineage>
</organism>
<dbReference type="EMBL" id="RSDW01000001">
    <property type="protein sequence ID" value="RSL14993.1"/>
    <property type="molecule type" value="Genomic_DNA"/>
</dbReference>
<keyword evidence="2" id="KW-1185">Reference proteome</keyword>
<accession>A0A3R9Q741</accession>
<sequence>MLGLLTAVMLTLPAFIWQEAPGVTGKMGTINTFSAAMACSAGVGSKVQTSGVRGPDGIVVGLAITSDDDHRKMSHECESAYSLLVTLPGKPVRSVDLGWDAIDVYGRRLEVRAEGFSSDGKRFFGLACESDSPTLGEAGKNPYRRPGAYSILIEYQVGSDRASTFYLSRFVPYTVGCGSEALRVVGATSSGEAVVALKDGESTRQWAIQPESNSARPLPKKTSFLPLIREQ</sequence>
<dbReference type="OrthoDB" id="9828999at2"/>
<dbReference type="AlphaFoldDB" id="A0A3R9Q741"/>
<protein>
    <submittedName>
        <fullName evidence="1">Uncharacterized protein</fullName>
    </submittedName>
</protein>
<name>A0A3R9Q741_9BACT</name>
<dbReference type="Proteomes" id="UP000269669">
    <property type="component" value="Unassembled WGS sequence"/>
</dbReference>
<comment type="caution">
    <text evidence="1">The sequence shown here is derived from an EMBL/GenBank/DDBJ whole genome shotgun (WGS) entry which is preliminary data.</text>
</comment>
<reference evidence="1 2" key="1">
    <citation type="submission" date="2018-12" db="EMBL/GenBank/DDBJ databases">
        <title>Sequencing of bacterial isolates from soil warming experiment in Harvard Forest, Massachusetts, USA.</title>
        <authorList>
            <person name="Deangelis K."/>
        </authorList>
    </citation>
    <scope>NUCLEOTIDE SEQUENCE [LARGE SCALE GENOMIC DNA]</scope>
    <source>
        <strain evidence="1 2">EB153</strain>
    </source>
</reference>
<evidence type="ECO:0000313" key="1">
    <source>
        <dbReference type="EMBL" id="RSL14993.1"/>
    </source>
</evidence>